<sequence length="102" mass="11533">MDGMPSRRPSRKRPWGAEHQPLDMDRALGGTRHVSAGDGEWTVRRVRGGDKVYTCPTCHQQIPAGTPHVVAWARDAIGGEAAGLESRRHWHSACWERRERLR</sequence>
<name>A0ABX5EE80_9MICO</name>
<comment type="caution">
    <text evidence="2">The sequence shown here is derived from an EMBL/GenBank/DDBJ whole genome shotgun (WGS) entry which is preliminary data.</text>
</comment>
<feature type="region of interest" description="Disordered" evidence="1">
    <location>
        <begin position="1"/>
        <end position="36"/>
    </location>
</feature>
<evidence type="ECO:0000256" key="1">
    <source>
        <dbReference type="SAM" id="MobiDB-lite"/>
    </source>
</evidence>
<evidence type="ECO:0000313" key="3">
    <source>
        <dbReference type="Proteomes" id="UP000239895"/>
    </source>
</evidence>
<evidence type="ECO:0000313" key="2">
    <source>
        <dbReference type="EMBL" id="PRZ04834.1"/>
    </source>
</evidence>
<proteinExistence type="predicted"/>
<keyword evidence="3" id="KW-1185">Reference proteome</keyword>
<dbReference type="Proteomes" id="UP000239895">
    <property type="component" value="Unassembled WGS sequence"/>
</dbReference>
<dbReference type="EMBL" id="PVTX01000009">
    <property type="protein sequence ID" value="PRZ04834.1"/>
    <property type="molecule type" value="Genomic_DNA"/>
</dbReference>
<organism evidence="2 3">
    <name type="scientific">Isoptericola halotolerans</name>
    <dbReference type="NCBI Taxonomy" id="300560"/>
    <lineage>
        <taxon>Bacteria</taxon>
        <taxon>Bacillati</taxon>
        <taxon>Actinomycetota</taxon>
        <taxon>Actinomycetes</taxon>
        <taxon>Micrococcales</taxon>
        <taxon>Promicromonosporaceae</taxon>
        <taxon>Isoptericola</taxon>
    </lineage>
</organism>
<accession>A0ABX5EE80</accession>
<reference evidence="2 3" key="1">
    <citation type="submission" date="2018-03" db="EMBL/GenBank/DDBJ databases">
        <title>Comparative analysis of microorganisms from saline springs in Andes Mountain Range, Colombia.</title>
        <authorList>
            <person name="Rubin E."/>
        </authorList>
    </citation>
    <scope>NUCLEOTIDE SEQUENCE [LARGE SCALE GENOMIC DNA]</scope>
    <source>
        <strain evidence="2 3">CG 23</strain>
    </source>
</reference>
<protein>
    <recommendedName>
        <fullName evidence="4">ATP/GTP-binding protein</fullName>
    </recommendedName>
</protein>
<gene>
    <name evidence="2" type="ORF">BCL65_10973</name>
</gene>
<evidence type="ECO:0008006" key="4">
    <source>
        <dbReference type="Google" id="ProtNLM"/>
    </source>
</evidence>